<reference evidence="1 2" key="1">
    <citation type="journal article" date="2015" name="Mol. Plant Microbe Interact.">
        <title>Genome, transcriptome, and functional analyses of Penicillium expansum provide new insights into secondary metabolism and pathogenicity.</title>
        <authorList>
            <person name="Ballester A.R."/>
            <person name="Marcet-Houben M."/>
            <person name="Levin E."/>
            <person name="Sela N."/>
            <person name="Selma-Lazaro C."/>
            <person name="Carmona L."/>
            <person name="Wisniewski M."/>
            <person name="Droby S."/>
            <person name="Gonzalez-Candelas L."/>
            <person name="Gabaldon T."/>
        </authorList>
    </citation>
    <scope>NUCLEOTIDE SEQUENCE [LARGE SCALE GENOMIC DNA]</scope>
    <source>
        <strain evidence="1 2">PHI-1</strain>
    </source>
</reference>
<evidence type="ECO:0000313" key="2">
    <source>
        <dbReference type="Proteomes" id="UP000030104"/>
    </source>
</evidence>
<protein>
    <submittedName>
        <fullName evidence="1">Uncharacterized protein</fullName>
    </submittedName>
</protein>
<sequence>MAPLSIFVDGKSSVTRQAERGNLNFIIKAIGTDREGLSKKVTETSNDINRLFKELSPKADTGEIIPGSPVTSFSSTSLETRFHFPRDEEGERLPTVYHANLSLHAVFQDFAKLNEVVGKLIFYPNIEIASLGWCLTEATQMALSSESREEAMRDAVQKANDYARVVRREVDAVDIRETGGGLQYGMNSRMIPGQHNLHMQSQMATMQMQQQQVVQSNTGQPTVFDSPTIHLDSYLSGSPALDLNPQLIRYLTS</sequence>
<dbReference type="HOGENOM" id="CLU_075628_0_0_1"/>
<name>A0A0A2LDQ2_PENIT</name>
<dbReference type="Proteomes" id="UP000030104">
    <property type="component" value="Unassembled WGS sequence"/>
</dbReference>
<proteinExistence type="predicted"/>
<dbReference type="OrthoDB" id="3335918at2759"/>
<dbReference type="Pfam" id="PF04402">
    <property type="entry name" value="SIMPL"/>
    <property type="match status" value="1"/>
</dbReference>
<dbReference type="OMA" id="CRKLAVW"/>
<dbReference type="AlphaFoldDB" id="A0A0A2LDQ2"/>
<comment type="caution">
    <text evidence="1">The sequence shown here is derived from an EMBL/GenBank/DDBJ whole genome shotgun (WGS) entry which is preliminary data.</text>
</comment>
<dbReference type="InterPro" id="IPR007497">
    <property type="entry name" value="SIMPL/DUF541"/>
</dbReference>
<dbReference type="EMBL" id="JQGA01000071">
    <property type="protein sequence ID" value="KGO78034.1"/>
    <property type="molecule type" value="Genomic_DNA"/>
</dbReference>
<keyword evidence="2" id="KW-1185">Reference proteome</keyword>
<dbReference type="Gene3D" id="3.30.70.2970">
    <property type="entry name" value="Protein of unknown function (DUF541), domain 2"/>
    <property type="match status" value="1"/>
</dbReference>
<organism evidence="1 2">
    <name type="scientific">Penicillium italicum</name>
    <name type="common">Blue mold</name>
    <dbReference type="NCBI Taxonomy" id="40296"/>
    <lineage>
        <taxon>Eukaryota</taxon>
        <taxon>Fungi</taxon>
        <taxon>Dikarya</taxon>
        <taxon>Ascomycota</taxon>
        <taxon>Pezizomycotina</taxon>
        <taxon>Eurotiomycetes</taxon>
        <taxon>Eurotiomycetidae</taxon>
        <taxon>Eurotiales</taxon>
        <taxon>Aspergillaceae</taxon>
        <taxon>Penicillium</taxon>
    </lineage>
</organism>
<gene>
    <name evidence="1" type="ORF">PITC_025620</name>
</gene>
<accession>A0A0A2LDQ2</accession>
<dbReference type="Gene3D" id="3.30.110.170">
    <property type="entry name" value="Protein of unknown function (DUF541), domain 1"/>
    <property type="match status" value="1"/>
</dbReference>
<dbReference type="PhylomeDB" id="A0A0A2LDQ2"/>
<evidence type="ECO:0000313" key="1">
    <source>
        <dbReference type="EMBL" id="KGO78034.1"/>
    </source>
</evidence>